<name>A0A1Y1HQ49_KLENI</name>
<proteinExistence type="predicted"/>
<sequence>MAQDGAPEARRVGVQVLYRLLQFFAFTILLQFVAGLRHYSLYDLAWVPKGIVTLWRWMWAAVDYVLLDMDWVQPLQRLIVDHIWPLWRDYWILAAVCTVIWERLHPTLQTDYDIYAPPIEDDD</sequence>
<keyword evidence="1" id="KW-1133">Transmembrane helix</keyword>
<feature type="transmembrane region" description="Helical" evidence="1">
    <location>
        <begin position="16"/>
        <end position="34"/>
    </location>
</feature>
<evidence type="ECO:0000313" key="2">
    <source>
        <dbReference type="EMBL" id="GAQ79912.1"/>
    </source>
</evidence>
<dbReference type="AlphaFoldDB" id="A0A1Y1HQ49"/>
<keyword evidence="3" id="KW-1185">Reference proteome</keyword>
<protein>
    <submittedName>
        <fullName evidence="2">Uncharacterized protein</fullName>
    </submittedName>
</protein>
<evidence type="ECO:0000313" key="3">
    <source>
        <dbReference type="Proteomes" id="UP000054558"/>
    </source>
</evidence>
<reference evidence="2 3" key="1">
    <citation type="journal article" date="2014" name="Nat. Commun.">
        <title>Klebsormidium flaccidum genome reveals primary factors for plant terrestrial adaptation.</title>
        <authorList>
            <person name="Hori K."/>
            <person name="Maruyama F."/>
            <person name="Fujisawa T."/>
            <person name="Togashi T."/>
            <person name="Yamamoto N."/>
            <person name="Seo M."/>
            <person name="Sato S."/>
            <person name="Yamada T."/>
            <person name="Mori H."/>
            <person name="Tajima N."/>
            <person name="Moriyama T."/>
            <person name="Ikeuchi M."/>
            <person name="Watanabe M."/>
            <person name="Wada H."/>
            <person name="Kobayashi K."/>
            <person name="Saito M."/>
            <person name="Masuda T."/>
            <person name="Sasaki-Sekimoto Y."/>
            <person name="Mashiguchi K."/>
            <person name="Awai K."/>
            <person name="Shimojima M."/>
            <person name="Masuda S."/>
            <person name="Iwai M."/>
            <person name="Nobusawa T."/>
            <person name="Narise T."/>
            <person name="Kondo S."/>
            <person name="Saito H."/>
            <person name="Sato R."/>
            <person name="Murakawa M."/>
            <person name="Ihara Y."/>
            <person name="Oshima-Yamada Y."/>
            <person name="Ohtaka K."/>
            <person name="Satoh M."/>
            <person name="Sonobe K."/>
            <person name="Ishii M."/>
            <person name="Ohtani R."/>
            <person name="Kanamori-Sato M."/>
            <person name="Honoki R."/>
            <person name="Miyazaki D."/>
            <person name="Mochizuki H."/>
            <person name="Umetsu J."/>
            <person name="Higashi K."/>
            <person name="Shibata D."/>
            <person name="Kamiya Y."/>
            <person name="Sato N."/>
            <person name="Nakamura Y."/>
            <person name="Tabata S."/>
            <person name="Ida S."/>
            <person name="Kurokawa K."/>
            <person name="Ohta H."/>
        </authorList>
    </citation>
    <scope>NUCLEOTIDE SEQUENCE [LARGE SCALE GENOMIC DNA]</scope>
    <source>
        <strain evidence="2 3">NIES-2285</strain>
    </source>
</reference>
<keyword evidence="1" id="KW-0812">Transmembrane</keyword>
<accession>A0A1Y1HQ49</accession>
<keyword evidence="1" id="KW-0472">Membrane</keyword>
<gene>
    <name evidence="2" type="ORF">KFL_000410110</name>
</gene>
<dbReference type="Proteomes" id="UP000054558">
    <property type="component" value="Unassembled WGS sequence"/>
</dbReference>
<organism evidence="2 3">
    <name type="scientific">Klebsormidium nitens</name>
    <name type="common">Green alga</name>
    <name type="synonym">Ulothrix nitens</name>
    <dbReference type="NCBI Taxonomy" id="105231"/>
    <lineage>
        <taxon>Eukaryota</taxon>
        <taxon>Viridiplantae</taxon>
        <taxon>Streptophyta</taxon>
        <taxon>Klebsormidiophyceae</taxon>
        <taxon>Klebsormidiales</taxon>
        <taxon>Klebsormidiaceae</taxon>
        <taxon>Klebsormidium</taxon>
    </lineage>
</organism>
<dbReference type="EMBL" id="DF236990">
    <property type="protein sequence ID" value="GAQ79912.1"/>
    <property type="molecule type" value="Genomic_DNA"/>
</dbReference>
<evidence type="ECO:0000256" key="1">
    <source>
        <dbReference type="SAM" id="Phobius"/>
    </source>
</evidence>